<dbReference type="Proteomes" id="UP000184267">
    <property type="component" value="Unassembled WGS sequence"/>
</dbReference>
<organism evidence="1 2">
    <name type="scientific">Trametes pubescens</name>
    <name type="common">White-rot fungus</name>
    <dbReference type="NCBI Taxonomy" id="154538"/>
    <lineage>
        <taxon>Eukaryota</taxon>
        <taxon>Fungi</taxon>
        <taxon>Dikarya</taxon>
        <taxon>Basidiomycota</taxon>
        <taxon>Agaricomycotina</taxon>
        <taxon>Agaricomycetes</taxon>
        <taxon>Polyporales</taxon>
        <taxon>Polyporaceae</taxon>
        <taxon>Trametes</taxon>
    </lineage>
</organism>
<keyword evidence="2" id="KW-1185">Reference proteome</keyword>
<gene>
    <name evidence="1" type="ORF">TRAPUB_2737</name>
</gene>
<dbReference type="EMBL" id="MNAD01001309">
    <property type="protein sequence ID" value="OJT06462.1"/>
    <property type="molecule type" value="Genomic_DNA"/>
</dbReference>
<dbReference type="AlphaFoldDB" id="A0A1M2VFS2"/>
<evidence type="ECO:0000313" key="1">
    <source>
        <dbReference type="EMBL" id="OJT06462.1"/>
    </source>
</evidence>
<proteinExistence type="predicted"/>
<protein>
    <submittedName>
        <fullName evidence="1">Uncharacterized protein</fullName>
    </submittedName>
</protein>
<name>A0A1M2VFS2_TRAPU</name>
<comment type="caution">
    <text evidence="1">The sequence shown here is derived from an EMBL/GenBank/DDBJ whole genome shotgun (WGS) entry which is preliminary data.</text>
</comment>
<evidence type="ECO:0000313" key="2">
    <source>
        <dbReference type="Proteomes" id="UP000184267"/>
    </source>
</evidence>
<sequence length="115" mass="12971">MPLQAFLESTQRISKVLQIVHRSPPNIHYNILAYLQDAGHFDTNARRPVTDGRYALGCWIHPTQMCGREARQSQYTSISSWLGRGFVSHLREGGSYKPIGSEVRGSDWLSIDPSV</sequence>
<accession>A0A1M2VFS2</accession>
<reference evidence="1 2" key="1">
    <citation type="submission" date="2016-10" db="EMBL/GenBank/DDBJ databases">
        <title>Genome sequence of the basidiomycete white-rot fungus Trametes pubescens.</title>
        <authorList>
            <person name="Makela M.R."/>
            <person name="Granchi Z."/>
            <person name="Peng M."/>
            <person name="De Vries R.P."/>
            <person name="Grigoriev I."/>
            <person name="Riley R."/>
            <person name="Hilden K."/>
        </authorList>
    </citation>
    <scope>NUCLEOTIDE SEQUENCE [LARGE SCALE GENOMIC DNA]</scope>
    <source>
        <strain evidence="1 2">FBCC735</strain>
    </source>
</reference>